<comment type="caution">
    <text evidence="5">The sequence shown here is derived from an EMBL/GenBank/DDBJ whole genome shotgun (WGS) entry which is preliminary data.</text>
</comment>
<feature type="region of interest" description="Disordered" evidence="3">
    <location>
        <begin position="125"/>
        <end position="170"/>
    </location>
</feature>
<dbReference type="PROSITE" id="PS01031">
    <property type="entry name" value="SHSP"/>
    <property type="match status" value="1"/>
</dbReference>
<gene>
    <name evidence="5" type="ORF">FB192DRAFT_1351799</name>
</gene>
<proteinExistence type="inferred from homology"/>
<name>A0A8H4F6E6_MUCCL</name>
<dbReference type="PANTHER" id="PTHR11527">
    <property type="entry name" value="HEAT-SHOCK PROTEIN 20 FAMILY MEMBER"/>
    <property type="match status" value="1"/>
</dbReference>
<evidence type="ECO:0000256" key="1">
    <source>
        <dbReference type="ARBA" id="ARBA00023016"/>
    </source>
</evidence>
<accession>A0A8H4F6E6</accession>
<sequence>MSSSSCHCLFSEGQRLLSDAQRLFNEASSANMYTRSAINGGTSISQVMGDIGTPRELSGFPATNILETPESYEFQSEVPGVDKDSIKIELPDSHTLTILGRVQEDDGLVKKEDKMEEDPIPPVAAAAEAQESTQAETVQQEDPSTESGETVHVPPTESSPLKPVQKGKKPAWWTNERVLGSFGSFRRSFFFLDPVATDGATATIKNGVVKIVLQKAKDVKSDIKLIQLED</sequence>
<dbReference type="InterPro" id="IPR031107">
    <property type="entry name" value="Small_HSP"/>
</dbReference>
<protein>
    <submittedName>
        <fullName evidence="5">HSP20-like chaperone</fullName>
    </submittedName>
</protein>
<dbReference type="Gene3D" id="2.60.40.790">
    <property type="match status" value="1"/>
</dbReference>
<evidence type="ECO:0000256" key="2">
    <source>
        <dbReference type="PROSITE-ProRule" id="PRU00285"/>
    </source>
</evidence>
<organism evidence="5 6">
    <name type="scientific">Mucor circinelloides f. lusitanicus</name>
    <name type="common">Mucor racemosus var. lusitanicus</name>
    <dbReference type="NCBI Taxonomy" id="29924"/>
    <lineage>
        <taxon>Eukaryota</taxon>
        <taxon>Fungi</taxon>
        <taxon>Fungi incertae sedis</taxon>
        <taxon>Mucoromycota</taxon>
        <taxon>Mucoromycotina</taxon>
        <taxon>Mucoromycetes</taxon>
        <taxon>Mucorales</taxon>
        <taxon>Mucorineae</taxon>
        <taxon>Mucoraceae</taxon>
        <taxon>Mucor</taxon>
    </lineage>
</organism>
<evidence type="ECO:0000313" key="5">
    <source>
        <dbReference type="EMBL" id="KAF1806674.1"/>
    </source>
</evidence>
<feature type="compositionally biased region" description="Low complexity" evidence="3">
    <location>
        <begin position="125"/>
        <end position="141"/>
    </location>
</feature>
<reference evidence="5 6" key="1">
    <citation type="submission" date="2019-09" db="EMBL/GenBank/DDBJ databases">
        <authorList>
            <consortium name="DOE Joint Genome Institute"/>
            <person name="Mondo S.J."/>
            <person name="Navarro-Mendoza M.I."/>
            <person name="Perez-Arques C."/>
            <person name="Panchal S."/>
            <person name="Nicolas F.E."/>
            <person name="Ganguly P."/>
            <person name="Pangilinan J."/>
            <person name="Grigoriev I."/>
            <person name="Heitman J."/>
            <person name="Sanya K."/>
            <person name="Garre V."/>
        </authorList>
    </citation>
    <scope>NUCLEOTIDE SEQUENCE [LARGE SCALE GENOMIC DNA]</scope>
    <source>
        <strain evidence="5 6">MU402</strain>
    </source>
</reference>
<dbReference type="EMBL" id="JAAECE010000001">
    <property type="protein sequence ID" value="KAF1806674.1"/>
    <property type="molecule type" value="Genomic_DNA"/>
</dbReference>
<dbReference type="SUPFAM" id="SSF49764">
    <property type="entry name" value="HSP20-like chaperones"/>
    <property type="match status" value="1"/>
</dbReference>
<dbReference type="Proteomes" id="UP000469890">
    <property type="component" value="Unassembled WGS sequence"/>
</dbReference>
<evidence type="ECO:0000256" key="3">
    <source>
        <dbReference type="SAM" id="MobiDB-lite"/>
    </source>
</evidence>
<feature type="domain" description="SHSP" evidence="4">
    <location>
        <begin position="54"/>
        <end position="230"/>
    </location>
</feature>
<dbReference type="InterPro" id="IPR008978">
    <property type="entry name" value="HSP20-like_chaperone"/>
</dbReference>
<evidence type="ECO:0000313" key="6">
    <source>
        <dbReference type="Proteomes" id="UP000469890"/>
    </source>
</evidence>
<keyword evidence="1" id="KW-0346">Stress response</keyword>
<comment type="similarity">
    <text evidence="2">Belongs to the small heat shock protein (HSP20) family.</text>
</comment>
<dbReference type="InterPro" id="IPR002068">
    <property type="entry name" value="A-crystallin/Hsp20_dom"/>
</dbReference>
<evidence type="ECO:0000259" key="4">
    <source>
        <dbReference type="PROSITE" id="PS01031"/>
    </source>
</evidence>
<dbReference type="AlphaFoldDB" id="A0A8H4F6E6"/>